<evidence type="ECO:0000313" key="4">
    <source>
        <dbReference type="EMBL" id="GAA3906044.1"/>
    </source>
</evidence>
<reference evidence="5" key="1">
    <citation type="journal article" date="2019" name="Int. J. Syst. Evol. Microbiol.">
        <title>The Global Catalogue of Microorganisms (GCM) 10K type strain sequencing project: providing services to taxonomists for standard genome sequencing and annotation.</title>
        <authorList>
            <consortium name="The Broad Institute Genomics Platform"/>
            <consortium name="The Broad Institute Genome Sequencing Center for Infectious Disease"/>
            <person name="Wu L."/>
            <person name="Ma J."/>
        </authorList>
    </citation>
    <scope>NUCLEOTIDE SEQUENCE [LARGE SCALE GENOMIC DNA]</scope>
    <source>
        <strain evidence="5">JCM 16578</strain>
    </source>
</reference>
<dbReference type="PANTHER" id="PTHR43156">
    <property type="entry name" value="STAGE II SPORULATION PROTEIN E-RELATED"/>
    <property type="match status" value="1"/>
</dbReference>
<feature type="transmembrane region" description="Helical" evidence="2">
    <location>
        <begin position="40"/>
        <end position="60"/>
    </location>
</feature>
<dbReference type="EMBL" id="BAAAZA010000063">
    <property type="protein sequence ID" value="GAA3906044.1"/>
    <property type="molecule type" value="Genomic_DNA"/>
</dbReference>
<organism evidence="4 5">
    <name type="scientific">Streptomyces lannensis</name>
    <dbReference type="NCBI Taxonomy" id="766498"/>
    <lineage>
        <taxon>Bacteria</taxon>
        <taxon>Bacillati</taxon>
        <taxon>Actinomycetota</taxon>
        <taxon>Actinomycetes</taxon>
        <taxon>Kitasatosporales</taxon>
        <taxon>Streptomycetaceae</taxon>
        <taxon>Streptomyces</taxon>
    </lineage>
</organism>
<keyword evidence="2" id="KW-0472">Membrane</keyword>
<evidence type="ECO:0000259" key="3">
    <source>
        <dbReference type="SMART" id="SM00331"/>
    </source>
</evidence>
<keyword evidence="5" id="KW-1185">Reference proteome</keyword>
<dbReference type="SMART" id="SM00331">
    <property type="entry name" value="PP2C_SIG"/>
    <property type="match status" value="1"/>
</dbReference>
<feature type="transmembrane region" description="Helical" evidence="2">
    <location>
        <begin position="112"/>
        <end position="132"/>
    </location>
</feature>
<proteinExistence type="predicted"/>
<dbReference type="Pfam" id="PF07228">
    <property type="entry name" value="SpoIIE"/>
    <property type="match status" value="1"/>
</dbReference>
<sequence length="397" mass="42082">MDGQALLRRGRAREHNVSAVTSIRSIAEGSKVWRQSGPHLMWLFGPLAVIVAVPVADAFLPPDIHLAHVLEVAVAVVALSTGPRLTALIGSLSVLSLIAAGAERHILRTESVLVELGTLAALCAFLVFFTHLRDRGQQKLVRARSVSDAAQRVVLRPLPKRAGPVRLAAQYRGAEVDACIGGDLYAVARTSGSTRLLIGDVRGKGLASISDTAVVLGAFRAASHHQIPLPELVGHMEGAVRWGLAEFSGSEDDAAERFVTAAVVDIPDDEPVVHLISCGHPPPLLLRHDAPAATALVAPEPAPPLGLGAISGNLYLPATFSFGVGDRLMLYTDGVSEARDQSGVFYPLAERVARWVDQEPETLLHRVVTDLQEYTGGQLDDDMAMVVARRDGGAAAA</sequence>
<feature type="transmembrane region" description="Helical" evidence="2">
    <location>
        <begin position="72"/>
        <end position="100"/>
    </location>
</feature>
<dbReference type="PANTHER" id="PTHR43156:SF2">
    <property type="entry name" value="STAGE II SPORULATION PROTEIN E"/>
    <property type="match status" value="1"/>
</dbReference>
<evidence type="ECO:0000256" key="1">
    <source>
        <dbReference type="ARBA" id="ARBA00022801"/>
    </source>
</evidence>
<dbReference type="Gene3D" id="3.60.40.10">
    <property type="entry name" value="PPM-type phosphatase domain"/>
    <property type="match status" value="1"/>
</dbReference>
<evidence type="ECO:0000313" key="5">
    <source>
        <dbReference type="Proteomes" id="UP001501563"/>
    </source>
</evidence>
<name>A0ABP7LSB2_9ACTN</name>
<keyword evidence="2" id="KW-0812">Transmembrane</keyword>
<dbReference type="InterPro" id="IPR001932">
    <property type="entry name" value="PPM-type_phosphatase-like_dom"/>
</dbReference>
<dbReference type="InterPro" id="IPR036457">
    <property type="entry name" value="PPM-type-like_dom_sf"/>
</dbReference>
<evidence type="ECO:0000256" key="2">
    <source>
        <dbReference type="SAM" id="Phobius"/>
    </source>
</evidence>
<dbReference type="Proteomes" id="UP001501563">
    <property type="component" value="Unassembled WGS sequence"/>
</dbReference>
<gene>
    <name evidence="4" type="ORF">GCM10022207_89340</name>
</gene>
<keyword evidence="1" id="KW-0378">Hydrolase</keyword>
<protein>
    <submittedName>
        <fullName evidence="4">PP2C family protein-serine/threonine phosphatase</fullName>
    </submittedName>
</protein>
<accession>A0ABP7LSB2</accession>
<comment type="caution">
    <text evidence="4">The sequence shown here is derived from an EMBL/GenBank/DDBJ whole genome shotgun (WGS) entry which is preliminary data.</text>
</comment>
<keyword evidence="2" id="KW-1133">Transmembrane helix</keyword>
<feature type="domain" description="PPM-type phosphatase" evidence="3">
    <location>
        <begin position="165"/>
        <end position="390"/>
    </location>
</feature>
<dbReference type="InterPro" id="IPR052016">
    <property type="entry name" value="Bact_Sigma-Reg"/>
</dbReference>